<comment type="caution">
    <text evidence="1">The sequence shown here is derived from an EMBL/GenBank/DDBJ whole genome shotgun (WGS) entry which is preliminary data.</text>
</comment>
<proteinExistence type="predicted"/>
<organism evidence="1 2">
    <name type="scientific">Aspergillus melleus</name>
    <dbReference type="NCBI Taxonomy" id="138277"/>
    <lineage>
        <taxon>Eukaryota</taxon>
        <taxon>Fungi</taxon>
        <taxon>Dikarya</taxon>
        <taxon>Ascomycota</taxon>
        <taxon>Pezizomycotina</taxon>
        <taxon>Eurotiomycetes</taxon>
        <taxon>Eurotiomycetidae</taxon>
        <taxon>Eurotiales</taxon>
        <taxon>Aspergillaceae</taxon>
        <taxon>Aspergillus</taxon>
        <taxon>Aspergillus subgen. Circumdati</taxon>
    </lineage>
</organism>
<protein>
    <submittedName>
        <fullName evidence="1">Uncharacterized protein</fullName>
    </submittedName>
</protein>
<dbReference type="EMBL" id="JAOPJF010000007">
    <property type="protein sequence ID" value="KAK1148542.1"/>
    <property type="molecule type" value="Genomic_DNA"/>
</dbReference>
<keyword evidence="2" id="KW-1185">Reference proteome</keyword>
<accession>A0ACC3BDU9</accession>
<evidence type="ECO:0000313" key="2">
    <source>
        <dbReference type="Proteomes" id="UP001177260"/>
    </source>
</evidence>
<name>A0ACC3BDU9_9EURO</name>
<gene>
    <name evidence="1" type="ORF">N8T08_009548</name>
</gene>
<dbReference type="Proteomes" id="UP001177260">
    <property type="component" value="Unassembled WGS sequence"/>
</dbReference>
<reference evidence="1 2" key="1">
    <citation type="journal article" date="2023" name="ACS Omega">
        <title>Identification of the Neoaspergillic Acid Biosynthesis Gene Cluster by Establishing an In Vitro CRISPR-Ribonucleoprotein Genetic System in Aspergillus melleus.</title>
        <authorList>
            <person name="Yuan B."/>
            <person name="Grau M.F."/>
            <person name="Murata R.M."/>
            <person name="Torok T."/>
            <person name="Venkateswaran K."/>
            <person name="Stajich J.E."/>
            <person name="Wang C.C.C."/>
        </authorList>
    </citation>
    <scope>NUCLEOTIDE SEQUENCE [LARGE SCALE GENOMIC DNA]</scope>
    <source>
        <strain evidence="1 2">IMV 1140</strain>
    </source>
</reference>
<sequence>MLADEKEGTGQGMASVSSTRTIFSPRLHPNSDSGRTTKNNEMGTWLDVVRDCDNFPYAEDEDSQHNQQYSYESLWKFFLPEDPRPHGLMVESVVLKMPWTSDFRVISTADRKEVHLLRPQGEHNWQDQCSKAIERQVAVARESGALPGLGRPRDEQFPIVGARFPVGIDRSAFSMFGIIGRGVHMTVYTQTDSGIKFWVPQRNANKSTYPGSLDNTVAGGMATGEGPLECLLREATEEAGMSEDSLRRDVRATGTVTWINICDERSGGQPGLINPGIIYVYDLEVKPGVVFQPVDNDIEAFHLMDAEEVKQALLDNRFKPSSGCVMLDFLIRHGVITPEEEEDYAEIVSRLHRKLPLPSRSYS</sequence>
<evidence type="ECO:0000313" key="1">
    <source>
        <dbReference type="EMBL" id="KAK1148542.1"/>
    </source>
</evidence>